<evidence type="ECO:0000256" key="4">
    <source>
        <dbReference type="ARBA" id="ARBA00022759"/>
    </source>
</evidence>
<evidence type="ECO:0000313" key="9">
    <source>
        <dbReference type="Proteomes" id="UP000184082"/>
    </source>
</evidence>
<dbReference type="InterPro" id="IPR008226">
    <property type="entry name" value="Mini3_fam"/>
</dbReference>
<evidence type="ECO:0000256" key="3">
    <source>
        <dbReference type="ARBA" id="ARBA00022722"/>
    </source>
</evidence>
<comment type="similarity">
    <text evidence="6">Belongs to the MrnC RNase family.</text>
</comment>
<keyword evidence="4 6" id="KW-0255">Endonuclease</keyword>
<gene>
    <name evidence="6" type="primary">mrnC</name>
    <name evidence="8" type="ORF">SAMN02745883_02116</name>
</gene>
<feature type="domain" description="RNase III" evidence="7">
    <location>
        <begin position="3"/>
        <end position="143"/>
    </location>
</feature>
<evidence type="ECO:0000313" key="8">
    <source>
        <dbReference type="EMBL" id="SHK47022.1"/>
    </source>
</evidence>
<dbReference type="PANTHER" id="PTHR34276">
    <property type="entry name" value="MINI-RIBONUCLEASE 3"/>
    <property type="match status" value="1"/>
</dbReference>
<keyword evidence="6" id="KW-0460">Magnesium</keyword>
<dbReference type="Pfam" id="PF00636">
    <property type="entry name" value="Ribonuclease_3"/>
    <property type="match status" value="1"/>
</dbReference>
<dbReference type="GO" id="GO:0019843">
    <property type="term" value="F:rRNA binding"/>
    <property type="evidence" value="ECO:0007669"/>
    <property type="project" value="UniProtKB-UniRule"/>
</dbReference>
<dbReference type="PANTHER" id="PTHR34276:SF1">
    <property type="entry name" value="MINI-RIBONUCLEASE 3"/>
    <property type="match status" value="1"/>
</dbReference>
<keyword evidence="6" id="KW-0694">RNA-binding</keyword>
<comment type="subunit">
    <text evidence="6">Homodimer.</text>
</comment>
<dbReference type="GO" id="GO:0005737">
    <property type="term" value="C:cytoplasm"/>
    <property type="evidence" value="ECO:0007669"/>
    <property type="project" value="UniProtKB-SubCell"/>
</dbReference>
<dbReference type="SUPFAM" id="SSF69065">
    <property type="entry name" value="RNase III domain-like"/>
    <property type="match status" value="1"/>
</dbReference>
<keyword evidence="3 6" id="KW-0540">Nuclease</keyword>
<dbReference type="PIRSF" id="PIRSF005520">
    <property type="entry name" value="UCP005520"/>
    <property type="match status" value="1"/>
</dbReference>
<dbReference type="EMBL" id="FRAJ01000020">
    <property type="protein sequence ID" value="SHK47022.1"/>
    <property type="molecule type" value="Genomic_DNA"/>
</dbReference>
<reference evidence="8 9" key="1">
    <citation type="submission" date="2016-11" db="EMBL/GenBank/DDBJ databases">
        <authorList>
            <person name="Jaros S."/>
            <person name="Januszkiewicz K."/>
            <person name="Wedrychowicz H."/>
        </authorList>
    </citation>
    <scope>NUCLEOTIDE SEQUENCE [LARGE SCALE GENOMIC DNA]</scope>
    <source>
        <strain evidence="8 9">DSM 14501</strain>
    </source>
</reference>
<name>A0A1M6SQK5_9FIRM</name>
<keyword evidence="6" id="KW-0699">rRNA-binding</keyword>
<accession>A0A1M6SQK5</accession>
<dbReference type="CDD" id="cd00593">
    <property type="entry name" value="RIBOc"/>
    <property type="match status" value="1"/>
</dbReference>
<dbReference type="GO" id="GO:0004525">
    <property type="term" value="F:ribonuclease III activity"/>
    <property type="evidence" value="ECO:0007669"/>
    <property type="project" value="InterPro"/>
</dbReference>
<dbReference type="STRING" id="1121266.SAMN02745883_02116"/>
<sequence>MKNFLSIMNLKEKSEMDIKNTHPLILAYIGDALYEVYIRTYIVYKYEGKVHEFHKLAIKFVKASGQAQIVHALQNQLTEEEWSIVKKGRNQKSATIPKNANISDYRYATGFESLLGYLYLKGDKERINEIISEAIKIIEKDIANKI</sequence>
<dbReference type="InterPro" id="IPR000999">
    <property type="entry name" value="RNase_III_dom"/>
</dbReference>
<proteinExistence type="inferred from homology"/>
<evidence type="ECO:0000259" key="7">
    <source>
        <dbReference type="SMART" id="SM00535"/>
    </source>
</evidence>
<comment type="function">
    <text evidence="6">Involved in correct processing of both the 5' and 3' ends of 23S rRNA precursor. Processes 30S rRNA precursor transcript even in absence of ribonuclease 3 (Rnc); Rnc processes 30S rRNA into smaller rRNA precursors.</text>
</comment>
<keyword evidence="6" id="KW-0963">Cytoplasm</keyword>
<protein>
    <recommendedName>
        <fullName evidence="6">Mini-ribonuclease 3</fullName>
        <shortName evidence="6">Mini-3</shortName>
        <shortName evidence="6">Mini-RNase 3</shortName>
        <ecNumber evidence="6">3.1.26.-</ecNumber>
    </recommendedName>
    <alternativeName>
        <fullName evidence="6">Mini-RNase III</fullName>
        <shortName evidence="6">Mini-III</shortName>
    </alternativeName>
</protein>
<comment type="cofactor">
    <cofactor evidence="6">
        <name>Mg(2+)</name>
        <dbReference type="ChEBI" id="CHEBI:18420"/>
    </cofactor>
</comment>
<evidence type="ECO:0000256" key="5">
    <source>
        <dbReference type="ARBA" id="ARBA00022801"/>
    </source>
</evidence>
<dbReference type="SMART" id="SM00535">
    <property type="entry name" value="RIBOc"/>
    <property type="match status" value="1"/>
</dbReference>
<keyword evidence="5 6" id="KW-0378">Hydrolase</keyword>
<keyword evidence="2 6" id="KW-0698">rRNA processing</keyword>
<dbReference type="GO" id="GO:0006364">
    <property type="term" value="P:rRNA processing"/>
    <property type="evidence" value="ECO:0007669"/>
    <property type="project" value="UniProtKB-UniRule"/>
</dbReference>
<comment type="subcellular location">
    <subcellularLocation>
        <location evidence="6">Cytoplasm</location>
    </subcellularLocation>
</comment>
<dbReference type="Gene3D" id="1.10.1520.10">
    <property type="entry name" value="Ribonuclease III domain"/>
    <property type="match status" value="1"/>
</dbReference>
<dbReference type="Proteomes" id="UP000184082">
    <property type="component" value="Unassembled WGS sequence"/>
</dbReference>
<evidence type="ECO:0000256" key="1">
    <source>
        <dbReference type="ARBA" id="ARBA00022517"/>
    </source>
</evidence>
<dbReference type="InterPro" id="IPR036389">
    <property type="entry name" value="RNase_III_sf"/>
</dbReference>
<organism evidence="8 9">
    <name type="scientific">Caminicella sporogenes DSM 14501</name>
    <dbReference type="NCBI Taxonomy" id="1121266"/>
    <lineage>
        <taxon>Bacteria</taxon>
        <taxon>Bacillati</taxon>
        <taxon>Bacillota</taxon>
        <taxon>Clostridia</taxon>
        <taxon>Peptostreptococcales</taxon>
        <taxon>Caminicellaceae</taxon>
        <taxon>Caminicella</taxon>
    </lineage>
</organism>
<evidence type="ECO:0000256" key="6">
    <source>
        <dbReference type="HAMAP-Rule" id="MF_01468"/>
    </source>
</evidence>
<keyword evidence="1 6" id="KW-0690">Ribosome biogenesis</keyword>
<dbReference type="EC" id="3.1.26.-" evidence="6"/>
<dbReference type="AlphaFoldDB" id="A0A1M6SQK5"/>
<dbReference type="HAMAP" id="MF_01468">
    <property type="entry name" value="RNase_Mini_III"/>
    <property type="match status" value="1"/>
</dbReference>
<feature type="active site" evidence="6">
    <location>
        <position position="31"/>
    </location>
</feature>
<evidence type="ECO:0000256" key="2">
    <source>
        <dbReference type="ARBA" id="ARBA00022552"/>
    </source>
</evidence>
<dbReference type="RefSeq" id="WP_072968339.1">
    <property type="nucleotide sequence ID" value="NZ_FRAJ01000020.1"/>
</dbReference>
<keyword evidence="9" id="KW-1185">Reference proteome</keyword>